<dbReference type="GO" id="GO:0009414">
    <property type="term" value="P:response to water deprivation"/>
    <property type="evidence" value="ECO:0007669"/>
    <property type="project" value="UniProtKB-ARBA"/>
</dbReference>
<dbReference type="OrthoDB" id="1908104at2759"/>
<dbReference type="EMBL" id="BDDD01004121">
    <property type="protein sequence ID" value="GAV86994.1"/>
    <property type="molecule type" value="Genomic_DNA"/>
</dbReference>
<dbReference type="PROSITE" id="PS00287">
    <property type="entry name" value="CYSTATIN"/>
    <property type="match status" value="1"/>
</dbReference>
<dbReference type="GO" id="GO:0004869">
    <property type="term" value="F:cysteine-type endopeptidase inhibitor activity"/>
    <property type="evidence" value="ECO:0007669"/>
    <property type="project" value="UniProtKB-KW"/>
</dbReference>
<dbReference type="AlphaFoldDB" id="A0A1Q3D3J5"/>
<dbReference type="CDD" id="cd00042">
    <property type="entry name" value="CY"/>
    <property type="match status" value="1"/>
</dbReference>
<organism evidence="6 7">
    <name type="scientific">Cephalotus follicularis</name>
    <name type="common">Albany pitcher plant</name>
    <dbReference type="NCBI Taxonomy" id="3775"/>
    <lineage>
        <taxon>Eukaryota</taxon>
        <taxon>Viridiplantae</taxon>
        <taxon>Streptophyta</taxon>
        <taxon>Embryophyta</taxon>
        <taxon>Tracheophyta</taxon>
        <taxon>Spermatophyta</taxon>
        <taxon>Magnoliopsida</taxon>
        <taxon>eudicotyledons</taxon>
        <taxon>Gunneridae</taxon>
        <taxon>Pentapetalae</taxon>
        <taxon>rosids</taxon>
        <taxon>fabids</taxon>
        <taxon>Oxalidales</taxon>
        <taxon>Cephalotaceae</taxon>
        <taxon>Cephalotus</taxon>
    </lineage>
</organism>
<comment type="similarity">
    <text evidence="1 4">Belongs to the cystatin family. Phytocystatin subfamily.</text>
</comment>
<sequence length="226" mass="25560">MNKLGVNVLVVVVLLCGYCEFGLCRQNDKFIKMKLGGVHDCSKGTQNNAEIESLARFAVQEHNKKENSLLEFARVLKAKEQVVSGMMYHLTLEAIDAGKKKIYEAKVWVKPWMNFKQLLEFKSANDGPSFTTSDLGSKPGGPGLGWRAVPTKDPEVQEAANHAVKFIQQRSNSLAPYELLEILLAKAKDFEDYAKFEFLLKLRRGIKEEQFRVEVTKNNEGKFVMN</sequence>
<dbReference type="Proteomes" id="UP000187406">
    <property type="component" value="Unassembled WGS sequence"/>
</dbReference>
<dbReference type="SMART" id="SM00043">
    <property type="entry name" value="CY"/>
    <property type="match status" value="1"/>
</dbReference>
<keyword evidence="4" id="KW-0732">Signal</keyword>
<evidence type="ECO:0000256" key="3">
    <source>
        <dbReference type="ARBA" id="ARBA00022704"/>
    </source>
</evidence>
<comment type="caution">
    <text evidence="6">The sequence shown here is derived from an EMBL/GenBank/DDBJ whole genome shotgun (WGS) entry which is preliminary data.</text>
</comment>
<proteinExistence type="inferred from homology"/>
<keyword evidence="7" id="KW-1185">Reference proteome</keyword>
<dbReference type="PANTHER" id="PTHR11413">
    <property type="entry name" value="CYSTATIN FAMILY MEMBER"/>
    <property type="match status" value="1"/>
</dbReference>
<protein>
    <recommendedName>
        <fullName evidence="4">Cysteine proteinase inhibitor</fullName>
    </recommendedName>
</protein>
<gene>
    <name evidence="6" type="ORF">CFOL_v3_30420</name>
</gene>
<dbReference type="InterPro" id="IPR046350">
    <property type="entry name" value="Cystatin_sf"/>
</dbReference>
<keyword evidence="3 4" id="KW-0789">Thiol protease inhibitor</keyword>
<evidence type="ECO:0000256" key="4">
    <source>
        <dbReference type="RuleBase" id="RU362130"/>
    </source>
</evidence>
<dbReference type="InParanoid" id="A0A1Q3D3J5"/>
<evidence type="ECO:0000256" key="2">
    <source>
        <dbReference type="ARBA" id="ARBA00022690"/>
    </source>
</evidence>
<evidence type="ECO:0000313" key="6">
    <source>
        <dbReference type="EMBL" id="GAV86994.1"/>
    </source>
</evidence>
<dbReference type="InterPro" id="IPR000010">
    <property type="entry name" value="Cystatin_dom"/>
</dbReference>
<dbReference type="FunCoup" id="A0A1Q3D3J5">
    <property type="interactions" value="13"/>
</dbReference>
<reference evidence="7" key="1">
    <citation type="submission" date="2016-04" db="EMBL/GenBank/DDBJ databases">
        <title>Cephalotus genome sequencing.</title>
        <authorList>
            <person name="Fukushima K."/>
            <person name="Hasebe M."/>
            <person name="Fang X."/>
        </authorList>
    </citation>
    <scope>NUCLEOTIDE SEQUENCE [LARGE SCALE GENOMIC DNA]</scope>
    <source>
        <strain evidence="7">cv. St1</strain>
    </source>
</reference>
<dbReference type="Gene3D" id="3.10.450.10">
    <property type="match status" value="2"/>
</dbReference>
<dbReference type="Pfam" id="PF16845">
    <property type="entry name" value="SQAPI"/>
    <property type="match status" value="1"/>
</dbReference>
<name>A0A1Q3D3J5_CEPFO</name>
<dbReference type="GO" id="GO:0006972">
    <property type="term" value="P:hyperosmotic response"/>
    <property type="evidence" value="ECO:0007669"/>
    <property type="project" value="UniProtKB-ARBA"/>
</dbReference>
<feature type="chain" id="PRO_5011817475" description="Cysteine proteinase inhibitor" evidence="4">
    <location>
        <begin position="25"/>
        <end position="226"/>
    </location>
</feature>
<keyword evidence="2 4" id="KW-0646">Protease inhibitor</keyword>
<feature type="signal peptide" evidence="4">
    <location>
        <begin position="1"/>
        <end position="24"/>
    </location>
</feature>
<accession>A0A1Q3D3J5</accession>
<dbReference type="FunFam" id="3.10.450.10:FF:000011">
    <property type="entry name" value="Cysteine proteinase inhibitor"/>
    <property type="match status" value="1"/>
</dbReference>
<dbReference type="InterPro" id="IPR018073">
    <property type="entry name" value="Prot_inh_cystat_CS"/>
</dbReference>
<evidence type="ECO:0000259" key="5">
    <source>
        <dbReference type="SMART" id="SM00043"/>
    </source>
</evidence>
<dbReference type="InterPro" id="IPR027214">
    <property type="entry name" value="Cystatin"/>
</dbReference>
<evidence type="ECO:0000313" key="7">
    <source>
        <dbReference type="Proteomes" id="UP000187406"/>
    </source>
</evidence>
<dbReference type="GO" id="GO:0009409">
    <property type="term" value="P:response to cold"/>
    <property type="evidence" value="ECO:0007669"/>
    <property type="project" value="UniProtKB-ARBA"/>
</dbReference>
<dbReference type="SUPFAM" id="SSF54403">
    <property type="entry name" value="Cystatin/monellin"/>
    <property type="match status" value="2"/>
</dbReference>
<dbReference type="STRING" id="3775.A0A1Q3D3J5"/>
<evidence type="ECO:0000256" key="1">
    <source>
        <dbReference type="ARBA" id="ARBA00007233"/>
    </source>
</evidence>
<dbReference type="PANTHER" id="PTHR11413:SF110">
    <property type="entry name" value="CYSTEINE PROTEINASE INHIBITOR 6"/>
    <property type="match status" value="1"/>
</dbReference>
<feature type="domain" description="Cystatin" evidence="5">
    <location>
        <begin position="33"/>
        <end position="124"/>
    </location>
</feature>